<reference evidence="3 4" key="1">
    <citation type="submission" date="2015-09" db="EMBL/GenBank/DDBJ databases">
        <title>Host preference determinants of Valsa canker pathogens revealed by comparative genomics.</title>
        <authorList>
            <person name="Yin Z."/>
            <person name="Huang L."/>
        </authorList>
    </citation>
    <scope>NUCLEOTIDE SEQUENCE [LARGE SCALE GENOMIC DNA]</scope>
    <source>
        <strain evidence="3 4">03-1</strain>
    </source>
</reference>
<dbReference type="InterPro" id="IPR002182">
    <property type="entry name" value="NB-ARC"/>
</dbReference>
<organism evidence="3 4">
    <name type="scientific">Cytospora schulzeri</name>
    <dbReference type="NCBI Taxonomy" id="448051"/>
    <lineage>
        <taxon>Eukaryota</taxon>
        <taxon>Fungi</taxon>
        <taxon>Dikarya</taxon>
        <taxon>Ascomycota</taxon>
        <taxon>Pezizomycotina</taxon>
        <taxon>Sordariomycetes</taxon>
        <taxon>Sordariomycetidae</taxon>
        <taxon>Diaporthales</taxon>
        <taxon>Cytosporaceae</taxon>
        <taxon>Cytospora</taxon>
    </lineage>
</organism>
<sequence>MQSALVVVRTGLGGSDTASRRSISSKDLGLKVLVEPKEPDGTEVDIVAVHGIGAPPTKTWVYSEKDDKGQKIREVNWLADNTMLPSAVKDARIMTFNYDSVWFGDAPTRQTLDGVATTLLREIKKKRRDCGTRPIILIGHCFGGLVMQKAYALSKLNSHDFPGIYKSITGMLFLGTPFQGSVALQSQGKLFDIIVRTQHHVQENIIHTLAYNNDELVATVFNFTRDINIRRSAAPELFCFYEQRATNVGAIVGMETTPEFVVDETSGTLSCAQKQGMPLDHFRMNKFEGEQDNNYECVRDQIIDMRDKSAEVLEARLKIDNPSSSSTAASQSMPSSTLPFKREPNFAPRGGIMDLINEKFDRNVKVAMCGDSGSGKTQIAIEYAHTFHGAYPESKVLWVNASSAEEFELSYKLIAQSLHLRLDTGTSVLQAVRHFLKQDSSGHWLLVIDGVDNDKQLKATSSSDTGKSLLDFIPVGLHGRVLFTTRSFSLAGSLAGHEYVVELPKLDDENAAQLWLGKATHDAGKKRSAVEVAKAVGGSPTALVMARAYRQAVGQVSTRKYLSLLQSLGPPSKGVKDSDAGVYQAWKLLYNDLKNKSPEAANLMLLAGILDLQSLRYFFLAKATESRSQADKQLECLKTYGMVEPSNNRVTIGVTAAIRRCVRSWLIEEGKSDWAEEWALKLMCKSYPDPDDKEWETCEIMNPSALAVLKFKPSSTDAKRNRAILLFRVGSYHLHISQPKTATRHIKEALRYLEEEPEKNDALISKAKAALKKARETSSSEAGQNVGDRTGKDSDTRSLWNSALRDGLLQRLKKSEVKDWEKNDVSDISQVAAELLKKPGTVSDDPVALYKQVTSWCTERYGKDDIDTVRQQYNLGLALDRKGQYKEAAEVYTETSRLAERLLGPGHPELLRILGSVARMHCAADNPIEASKTMQIVLEGQTKTLGLSHPHTLLTRQNAAILAQEQGHFKEAEEELSRVLRAQVQLLGADDPACLNTMCSLALNYRLQGRSTEAKELYKTTMERQTRILGKGHPDTATTATMLDELRDEILKRREAGYNSVA</sequence>
<dbReference type="Proteomes" id="UP000283895">
    <property type="component" value="Unassembled WGS sequence"/>
</dbReference>
<evidence type="ECO:0000256" key="1">
    <source>
        <dbReference type="SAM" id="MobiDB-lite"/>
    </source>
</evidence>
<evidence type="ECO:0000313" key="3">
    <source>
        <dbReference type="EMBL" id="ROV88121.1"/>
    </source>
</evidence>
<dbReference type="Gene3D" id="1.25.40.10">
    <property type="entry name" value="Tetratricopeptide repeat domain"/>
    <property type="match status" value="1"/>
</dbReference>
<dbReference type="SMART" id="SM00028">
    <property type="entry name" value="TPR"/>
    <property type="match status" value="4"/>
</dbReference>
<dbReference type="OrthoDB" id="5086500at2759"/>
<dbReference type="STRING" id="356882.A0A423VB19"/>
<name>A0A423VB19_9PEZI</name>
<dbReference type="SUPFAM" id="SSF48452">
    <property type="entry name" value="TPR-like"/>
    <property type="match status" value="2"/>
</dbReference>
<dbReference type="AlphaFoldDB" id="A0A423VB19"/>
<accession>A0A423VB19</accession>
<dbReference type="InterPro" id="IPR019734">
    <property type="entry name" value="TPR_rpt"/>
</dbReference>
<dbReference type="InterPro" id="IPR052374">
    <property type="entry name" value="SERAC1"/>
</dbReference>
<dbReference type="PANTHER" id="PTHR48182:SF3">
    <property type="entry name" value="DUF676 DOMAIN-CONTAINING PROTEIN"/>
    <property type="match status" value="1"/>
</dbReference>
<gene>
    <name evidence="3" type="ORF">VMCG_10440</name>
</gene>
<dbReference type="SUPFAM" id="SSF52540">
    <property type="entry name" value="P-loop containing nucleoside triphosphate hydrolases"/>
    <property type="match status" value="1"/>
</dbReference>
<dbReference type="EMBL" id="LKEA01000083">
    <property type="protein sequence ID" value="ROV88121.1"/>
    <property type="molecule type" value="Genomic_DNA"/>
</dbReference>
<feature type="region of interest" description="Disordered" evidence="1">
    <location>
        <begin position="774"/>
        <end position="797"/>
    </location>
</feature>
<feature type="region of interest" description="Disordered" evidence="1">
    <location>
        <begin position="321"/>
        <end position="343"/>
    </location>
</feature>
<evidence type="ECO:0000259" key="2">
    <source>
        <dbReference type="Pfam" id="PF00931"/>
    </source>
</evidence>
<dbReference type="SUPFAM" id="SSF53474">
    <property type="entry name" value="alpha/beta-Hydrolases"/>
    <property type="match status" value="1"/>
</dbReference>
<feature type="domain" description="NB-ARC" evidence="2">
    <location>
        <begin position="361"/>
        <end position="519"/>
    </location>
</feature>
<dbReference type="InterPro" id="IPR029058">
    <property type="entry name" value="AB_hydrolase_fold"/>
</dbReference>
<dbReference type="InterPro" id="IPR027417">
    <property type="entry name" value="P-loop_NTPase"/>
</dbReference>
<dbReference type="Pfam" id="PF00931">
    <property type="entry name" value="NB-ARC"/>
    <property type="match status" value="1"/>
</dbReference>
<dbReference type="PANTHER" id="PTHR48182">
    <property type="entry name" value="PROTEIN SERAC1"/>
    <property type="match status" value="1"/>
</dbReference>
<dbReference type="Gene3D" id="3.40.50.300">
    <property type="entry name" value="P-loop containing nucleotide triphosphate hydrolases"/>
    <property type="match status" value="1"/>
</dbReference>
<dbReference type="Gene3D" id="3.40.50.1820">
    <property type="entry name" value="alpha/beta hydrolase"/>
    <property type="match status" value="1"/>
</dbReference>
<comment type="caution">
    <text evidence="3">The sequence shown here is derived from an EMBL/GenBank/DDBJ whole genome shotgun (WGS) entry which is preliminary data.</text>
</comment>
<dbReference type="InterPro" id="IPR011990">
    <property type="entry name" value="TPR-like_helical_dom_sf"/>
</dbReference>
<keyword evidence="4" id="KW-1185">Reference proteome</keyword>
<dbReference type="GO" id="GO:0043531">
    <property type="term" value="F:ADP binding"/>
    <property type="evidence" value="ECO:0007669"/>
    <property type="project" value="InterPro"/>
</dbReference>
<evidence type="ECO:0000313" key="4">
    <source>
        <dbReference type="Proteomes" id="UP000283895"/>
    </source>
</evidence>
<dbReference type="Pfam" id="PF13424">
    <property type="entry name" value="TPR_12"/>
    <property type="match status" value="2"/>
</dbReference>
<protein>
    <recommendedName>
        <fullName evidence="2">NB-ARC domain-containing protein</fullName>
    </recommendedName>
</protein>
<proteinExistence type="predicted"/>
<feature type="compositionally biased region" description="Low complexity" evidence="1">
    <location>
        <begin position="322"/>
        <end position="337"/>
    </location>
</feature>